<dbReference type="InterPro" id="IPR011659">
    <property type="entry name" value="WD40"/>
</dbReference>
<organism evidence="2 3">
    <name type="scientific">Kangiella aquimarina</name>
    <dbReference type="NCBI Taxonomy" id="261965"/>
    <lineage>
        <taxon>Bacteria</taxon>
        <taxon>Pseudomonadati</taxon>
        <taxon>Pseudomonadota</taxon>
        <taxon>Gammaproteobacteria</taxon>
        <taxon>Kangiellales</taxon>
        <taxon>Kangiellaceae</taxon>
        <taxon>Kangiella</taxon>
    </lineage>
</organism>
<evidence type="ECO:0000313" key="3">
    <source>
        <dbReference type="Proteomes" id="UP001324185"/>
    </source>
</evidence>
<feature type="signal peptide" evidence="1">
    <location>
        <begin position="1"/>
        <end position="23"/>
    </location>
</feature>
<accession>A0ABZ0X391</accession>
<dbReference type="InterPro" id="IPR011042">
    <property type="entry name" value="6-blade_b-propeller_TolB-like"/>
</dbReference>
<protein>
    <submittedName>
        <fullName evidence="2">PD40 domain-containing protein</fullName>
    </submittedName>
</protein>
<keyword evidence="1" id="KW-0732">Signal</keyword>
<evidence type="ECO:0000256" key="1">
    <source>
        <dbReference type="SAM" id="SignalP"/>
    </source>
</evidence>
<gene>
    <name evidence="2" type="ORF">SR900_09845</name>
</gene>
<name>A0ABZ0X391_9GAMM</name>
<evidence type="ECO:0000313" key="2">
    <source>
        <dbReference type="EMBL" id="WQG84762.1"/>
    </source>
</evidence>
<dbReference type="Gene3D" id="2.120.10.30">
    <property type="entry name" value="TolB, C-terminal domain"/>
    <property type="match status" value="1"/>
</dbReference>
<feature type="chain" id="PRO_5045152092" evidence="1">
    <location>
        <begin position="24"/>
        <end position="295"/>
    </location>
</feature>
<dbReference type="EMBL" id="CP140158">
    <property type="protein sequence ID" value="WQG84762.1"/>
    <property type="molecule type" value="Genomic_DNA"/>
</dbReference>
<keyword evidence="3" id="KW-1185">Reference proteome</keyword>
<dbReference type="Proteomes" id="UP001324185">
    <property type="component" value="Chromosome"/>
</dbReference>
<reference evidence="2 3" key="1">
    <citation type="submission" date="2023-11" db="EMBL/GenBank/DDBJ databases">
        <title>MicrobeMod: A computational toolkit for identifying prokaryotic methylation and restriction-modification with nanopore sequencing.</title>
        <authorList>
            <person name="Crits-Christoph A."/>
            <person name="Kang S.C."/>
            <person name="Lee H."/>
            <person name="Ostrov N."/>
        </authorList>
    </citation>
    <scope>NUCLEOTIDE SEQUENCE [LARGE SCALE GENOMIC DNA]</scope>
    <source>
        <strain evidence="2 3">DSMZ 16071</strain>
    </source>
</reference>
<proteinExistence type="predicted"/>
<dbReference type="RefSeq" id="WP_018625627.1">
    <property type="nucleotide sequence ID" value="NZ_CP140158.1"/>
</dbReference>
<dbReference type="SUPFAM" id="SSF82171">
    <property type="entry name" value="DPP6 N-terminal domain-like"/>
    <property type="match status" value="1"/>
</dbReference>
<dbReference type="Pfam" id="PF07676">
    <property type="entry name" value="PD40"/>
    <property type="match status" value="1"/>
</dbReference>
<sequence length="295" mass="33132">MTFTSRSVLLLTAVLFFSASVLAEEETPSIPSTDITIIPIKSDGKLIKVEAGNALNVLHHDGYDNQPHFSKDGKQLYFTRMLDQQTDIFVYRFDDKKLSNITNTQNISEYSPTVYNPSSLSVIGVNPEGQQHLRLVSLVGDSQKVLNPEIEPVGYHAWLNTELATVFVLGDVMTLQLFDINSEGQSEPLIENIGRCLQRIEENKVSFTQVIDGQHHLFTLNQKAEVEPTGIVLPDGVQDYVWWDSEGVLVGQNSQLWYISSAQKKQVADLQELKINNITRLALHNTEQKLAIVHE</sequence>